<sequence>MMRKKYLNAVKYGNPELIYMMTRSLTYSSDETSITVNRNRYIDELKLYKYYTNKGIGSILCSLIPLILANLDVKVAFREAAAFFGWIKKSLSVRERAGLHFLSIYLHKGMIGKEDIYEYKLSSKNKLDLLENEKIKIEMIMNYDKLEQFLLQCIGEKDLSSAELILTRLFDEVERETEDRMVEYFEKFINGRVKPPSYRSDFSIEHILSLQEGQSSSSSLLGEARLLKRQGHELILQTKRGLLTLDDRHRSFLNQGSV</sequence>
<proteinExistence type="predicted"/>
<dbReference type="Proteomes" id="UP001595916">
    <property type="component" value="Unassembled WGS sequence"/>
</dbReference>
<dbReference type="RefSeq" id="WP_379787831.1">
    <property type="nucleotide sequence ID" value="NZ_JBHSHL010000014.1"/>
</dbReference>
<protein>
    <submittedName>
        <fullName evidence="1">Uncharacterized protein</fullName>
    </submittedName>
</protein>
<organism evidence="1 2">
    <name type="scientific">Filifactor villosus</name>
    <dbReference type="NCBI Taxonomy" id="29374"/>
    <lineage>
        <taxon>Bacteria</taxon>
        <taxon>Bacillati</taxon>
        <taxon>Bacillota</taxon>
        <taxon>Clostridia</taxon>
        <taxon>Peptostreptococcales</taxon>
        <taxon>Filifactoraceae</taxon>
        <taxon>Filifactor</taxon>
    </lineage>
</organism>
<keyword evidence="2" id="KW-1185">Reference proteome</keyword>
<evidence type="ECO:0000313" key="1">
    <source>
        <dbReference type="EMBL" id="MFC4804325.1"/>
    </source>
</evidence>
<dbReference type="EMBL" id="JBHSHL010000014">
    <property type="protein sequence ID" value="MFC4804325.1"/>
    <property type="molecule type" value="Genomic_DNA"/>
</dbReference>
<reference evidence="2" key="1">
    <citation type="journal article" date="2019" name="Int. J. Syst. Evol. Microbiol.">
        <title>The Global Catalogue of Microorganisms (GCM) 10K type strain sequencing project: providing services to taxonomists for standard genome sequencing and annotation.</title>
        <authorList>
            <consortium name="The Broad Institute Genomics Platform"/>
            <consortium name="The Broad Institute Genome Sequencing Center for Infectious Disease"/>
            <person name="Wu L."/>
            <person name="Ma J."/>
        </authorList>
    </citation>
    <scope>NUCLEOTIDE SEQUENCE [LARGE SCALE GENOMIC DNA]</scope>
    <source>
        <strain evidence="2">CCUG 46385</strain>
    </source>
</reference>
<name>A0ABV9QIA8_9FIRM</name>
<gene>
    <name evidence="1" type="ORF">ACFO4R_04445</name>
</gene>
<comment type="caution">
    <text evidence="1">The sequence shown here is derived from an EMBL/GenBank/DDBJ whole genome shotgun (WGS) entry which is preliminary data.</text>
</comment>
<evidence type="ECO:0000313" key="2">
    <source>
        <dbReference type="Proteomes" id="UP001595916"/>
    </source>
</evidence>
<accession>A0ABV9QIA8</accession>